<reference evidence="2" key="1">
    <citation type="submission" date="2019-06" db="EMBL/GenBank/DDBJ databases">
        <authorList>
            <person name="Zheng W."/>
        </authorList>
    </citation>
    <scope>NUCLEOTIDE SEQUENCE</scope>
    <source>
        <strain evidence="2">QDHG01</strain>
    </source>
</reference>
<organism evidence="2 3">
    <name type="scientific">Halteria grandinella</name>
    <dbReference type="NCBI Taxonomy" id="5974"/>
    <lineage>
        <taxon>Eukaryota</taxon>
        <taxon>Sar</taxon>
        <taxon>Alveolata</taxon>
        <taxon>Ciliophora</taxon>
        <taxon>Intramacronucleata</taxon>
        <taxon>Spirotrichea</taxon>
        <taxon>Stichotrichia</taxon>
        <taxon>Sporadotrichida</taxon>
        <taxon>Halteriidae</taxon>
        <taxon>Halteria</taxon>
    </lineage>
</organism>
<feature type="compositionally biased region" description="Polar residues" evidence="1">
    <location>
        <begin position="31"/>
        <end position="40"/>
    </location>
</feature>
<protein>
    <submittedName>
        <fullName evidence="2">Uncharacterized protein</fullName>
    </submittedName>
</protein>
<dbReference type="AlphaFoldDB" id="A0A8J8T8M0"/>
<keyword evidence="3" id="KW-1185">Reference proteome</keyword>
<evidence type="ECO:0000313" key="2">
    <source>
        <dbReference type="EMBL" id="TNV85368.1"/>
    </source>
</evidence>
<name>A0A8J8T8M0_HALGN</name>
<feature type="compositionally biased region" description="Polar residues" evidence="1">
    <location>
        <begin position="65"/>
        <end position="83"/>
    </location>
</feature>
<feature type="compositionally biased region" description="Low complexity" evidence="1">
    <location>
        <begin position="510"/>
        <end position="527"/>
    </location>
</feature>
<feature type="region of interest" description="Disordered" evidence="1">
    <location>
        <begin position="31"/>
        <end position="83"/>
    </location>
</feature>
<feature type="compositionally biased region" description="Basic and acidic residues" evidence="1">
    <location>
        <begin position="270"/>
        <end position="282"/>
    </location>
</feature>
<feature type="compositionally biased region" description="Polar residues" evidence="1">
    <location>
        <begin position="362"/>
        <end position="384"/>
    </location>
</feature>
<feature type="region of interest" description="Disordered" evidence="1">
    <location>
        <begin position="509"/>
        <end position="530"/>
    </location>
</feature>
<dbReference type="Proteomes" id="UP000785679">
    <property type="component" value="Unassembled WGS sequence"/>
</dbReference>
<accession>A0A8J8T8M0</accession>
<comment type="caution">
    <text evidence="2">The sequence shown here is derived from an EMBL/GenBank/DDBJ whole genome shotgun (WGS) entry which is preliminary data.</text>
</comment>
<evidence type="ECO:0000256" key="1">
    <source>
        <dbReference type="SAM" id="MobiDB-lite"/>
    </source>
</evidence>
<feature type="compositionally biased region" description="Polar residues" evidence="1">
    <location>
        <begin position="286"/>
        <end position="298"/>
    </location>
</feature>
<feature type="region of interest" description="Disordered" evidence="1">
    <location>
        <begin position="362"/>
        <end position="389"/>
    </location>
</feature>
<sequence length="1058" mass="119098">MDYTEAQKHQNAVTFNKPFEVLRYQPYQSSALGQVQGHKQSSSSPPPMSNFSTNQQSDVVRKPNATDNRVNDSSGGNIGMDQNLSIKSSLSQRQKAMVTKELANQSYTLRLQKMTSFDHSHNQAIKDAPSYALFQPTKSLQEVALSQMSLMQGPRVIAGGSEDNGHVAQRDQVETQVFTPQSAYNQAKIVQSSEKKQGGGKISKVNVSSFKDKDSDQDINTGGAPYKNFASHSYGAQQSTRNGKKQSTQSSHAPNTGSSSKTAAIMRMTSELRELTSQRSKLESSIVRNSQNNRQSFAPASAEGMFQKRSSGPLNNMNVVTNIILSQNMKNTHSDETQSIPCSTPNPVVTVLGLQRSVTQKFGTSTQVRGKNLKPSHQQSNQIPLKTPLQPHKNNSSFLLDSSQAHQVLIDKKRKAQMTLKGLAAQSSTNTYKNNFYASPKSAIFERFQQQMKIDSFGKQGQIIPVQNLFPIPGQMTRARSTEKLGIQPQQMYGGHKNGGVTHLEQYQKQQQLSGYSESESSNHSGQMTSKILSHKVQDWSDNNQSNIKYIRPPSDKPPRVMSNKMFHGPIQGFEVQEHLSALASPVIMKNPSATLFLSLENRAPSNNPFGTTQKHLNFNSKPLPPYEDQTFPLDAVLHLLFFNLEDYPRLLRLNMGWNKFIRQAINTYVEKSELEANFKSKYGTKLKLVKTQLSATPLQFCGKKGVRLDKVFKCQIIHDIKEVSRTFKVGYDFEYNEAKGANQVKDSISTFKSNASSIKGLHRFHSEFRFDILKPGNKRITWVHLSGCGNIEQPEECEFDEAISMPPYSQNEIQVSPDDYIEFAVQLANMNGIVNLDTLIWESPNSFEINETEKDALSYNRELKMLQGKGDRKVKIQCSTNRLCEIEDAVVEWIQISPIDQPKIAISVSNFTPSNQQYLYKILSTHFNELDLHFSKQVLQLIKRGTLTLVQYKYKIVIDILSEHQQLTNEIKRRGVIFDRNKPQGERLQLRVGDILVVYNTRNIPIEFQPDIVYAGSEYGSRSSVDMSHQKSTQQQLINNQVWNAQLESGSQVLHPK</sequence>
<dbReference type="EMBL" id="RRYP01001890">
    <property type="protein sequence ID" value="TNV85368.1"/>
    <property type="molecule type" value="Genomic_DNA"/>
</dbReference>
<feature type="region of interest" description="Disordered" evidence="1">
    <location>
        <begin position="190"/>
        <end position="299"/>
    </location>
</feature>
<proteinExistence type="predicted"/>
<evidence type="ECO:0000313" key="3">
    <source>
        <dbReference type="Proteomes" id="UP000785679"/>
    </source>
</evidence>
<feature type="compositionally biased region" description="Polar residues" evidence="1">
    <location>
        <begin position="230"/>
        <end position="262"/>
    </location>
</feature>
<dbReference type="OrthoDB" id="407343at2759"/>
<gene>
    <name evidence="2" type="ORF">FGO68_gene602</name>
</gene>